<evidence type="ECO:0000256" key="2">
    <source>
        <dbReference type="ARBA" id="ARBA00022692"/>
    </source>
</evidence>
<feature type="transmembrane region" description="Helical" evidence="6">
    <location>
        <begin position="12"/>
        <end position="33"/>
    </location>
</feature>
<evidence type="ECO:0000256" key="3">
    <source>
        <dbReference type="ARBA" id="ARBA00022989"/>
    </source>
</evidence>
<name>A0ABS8VDP2_DATST</name>
<evidence type="ECO:0000313" key="7">
    <source>
        <dbReference type="EMBL" id="MCD9645326.1"/>
    </source>
</evidence>
<comment type="similarity">
    <text evidence="5">Belongs to the major facilitator superfamily. Phosphate:H(+) symporter (TC 2.A.1.9) family.</text>
</comment>
<dbReference type="InterPro" id="IPR036259">
    <property type="entry name" value="MFS_trans_sf"/>
</dbReference>
<reference evidence="7 8" key="1">
    <citation type="journal article" date="2021" name="BMC Genomics">
        <title>Datura genome reveals duplications of psychoactive alkaloid biosynthetic genes and high mutation rate following tissue culture.</title>
        <authorList>
            <person name="Rajewski A."/>
            <person name="Carter-House D."/>
            <person name="Stajich J."/>
            <person name="Litt A."/>
        </authorList>
    </citation>
    <scope>NUCLEOTIDE SEQUENCE [LARGE SCALE GENOMIC DNA]</scope>
    <source>
        <strain evidence="7">AR-01</strain>
    </source>
</reference>
<dbReference type="Pfam" id="PF00083">
    <property type="entry name" value="Sugar_tr"/>
    <property type="match status" value="1"/>
</dbReference>
<dbReference type="InterPro" id="IPR005828">
    <property type="entry name" value="MFS_sugar_transport-like"/>
</dbReference>
<sequence length="143" mass="16997">STDDSIFRWYLIIHQLSNYWMWVGLLYQVIPIIFHKTNIGDAREYTLFAFFYMRICGSNVAKDVNLAPTHNFLNVWWWSFIGCDIFISSVLLLSVVLNETLQFLTKKGRTEEAKVALRRITRFEEDAKLQYLVHLIENEDREL</sequence>
<protein>
    <submittedName>
        <fullName evidence="7">Uncharacterized protein</fullName>
    </submittedName>
</protein>
<feature type="transmembrane region" description="Helical" evidence="6">
    <location>
        <begin position="76"/>
        <end position="97"/>
    </location>
</feature>
<evidence type="ECO:0000256" key="4">
    <source>
        <dbReference type="ARBA" id="ARBA00023136"/>
    </source>
</evidence>
<keyword evidence="3 6" id="KW-1133">Transmembrane helix</keyword>
<organism evidence="7 8">
    <name type="scientific">Datura stramonium</name>
    <name type="common">Jimsonweed</name>
    <name type="synonym">Common thornapple</name>
    <dbReference type="NCBI Taxonomy" id="4076"/>
    <lineage>
        <taxon>Eukaryota</taxon>
        <taxon>Viridiplantae</taxon>
        <taxon>Streptophyta</taxon>
        <taxon>Embryophyta</taxon>
        <taxon>Tracheophyta</taxon>
        <taxon>Spermatophyta</taxon>
        <taxon>Magnoliopsida</taxon>
        <taxon>eudicotyledons</taxon>
        <taxon>Gunneridae</taxon>
        <taxon>Pentapetalae</taxon>
        <taxon>asterids</taxon>
        <taxon>lamiids</taxon>
        <taxon>Solanales</taxon>
        <taxon>Solanaceae</taxon>
        <taxon>Solanoideae</taxon>
        <taxon>Datureae</taxon>
        <taxon>Datura</taxon>
    </lineage>
</organism>
<accession>A0ABS8VDP2</accession>
<feature type="non-terminal residue" evidence="7">
    <location>
        <position position="1"/>
    </location>
</feature>
<keyword evidence="2 6" id="KW-0812">Transmembrane</keyword>
<proteinExistence type="inferred from homology"/>
<dbReference type="Gene3D" id="1.20.1250.20">
    <property type="entry name" value="MFS general substrate transporter like domains"/>
    <property type="match status" value="1"/>
</dbReference>
<gene>
    <name evidence="7" type="ORF">HAX54_034164</name>
</gene>
<evidence type="ECO:0000256" key="6">
    <source>
        <dbReference type="SAM" id="Phobius"/>
    </source>
</evidence>
<evidence type="ECO:0000256" key="1">
    <source>
        <dbReference type="ARBA" id="ARBA00004370"/>
    </source>
</evidence>
<evidence type="ECO:0000313" key="8">
    <source>
        <dbReference type="Proteomes" id="UP000823775"/>
    </source>
</evidence>
<comment type="subcellular location">
    <subcellularLocation>
        <location evidence="1">Membrane</location>
    </subcellularLocation>
</comment>
<keyword evidence="4 6" id="KW-0472">Membrane</keyword>
<keyword evidence="8" id="KW-1185">Reference proteome</keyword>
<dbReference type="Proteomes" id="UP000823775">
    <property type="component" value="Unassembled WGS sequence"/>
</dbReference>
<comment type="caution">
    <text evidence="7">The sequence shown here is derived from an EMBL/GenBank/DDBJ whole genome shotgun (WGS) entry which is preliminary data.</text>
</comment>
<evidence type="ECO:0000256" key="5">
    <source>
        <dbReference type="ARBA" id="ARBA00044504"/>
    </source>
</evidence>
<dbReference type="EMBL" id="JACEIK010004399">
    <property type="protein sequence ID" value="MCD9645326.1"/>
    <property type="molecule type" value="Genomic_DNA"/>
</dbReference>